<comment type="caution">
    <text evidence="2">The sequence shown here is derived from an EMBL/GenBank/DDBJ whole genome shotgun (WGS) entry which is preliminary data.</text>
</comment>
<dbReference type="InterPro" id="IPR008271">
    <property type="entry name" value="Ser/Thr_kinase_AS"/>
</dbReference>
<dbReference type="SMART" id="SM00220">
    <property type="entry name" value="S_TKc"/>
    <property type="match status" value="1"/>
</dbReference>
<dbReference type="InterPro" id="IPR051681">
    <property type="entry name" value="Ser/Thr_Kinases-Pseudokinases"/>
</dbReference>
<evidence type="ECO:0000313" key="2">
    <source>
        <dbReference type="EMBL" id="KAJ9545800.1"/>
    </source>
</evidence>
<dbReference type="AlphaFoldDB" id="A0AA38T0H8"/>
<evidence type="ECO:0000259" key="1">
    <source>
        <dbReference type="PROSITE" id="PS50011"/>
    </source>
</evidence>
<dbReference type="InterPro" id="IPR000719">
    <property type="entry name" value="Prot_kinase_dom"/>
</dbReference>
<dbReference type="PANTHER" id="PTHR44329:SF274">
    <property type="entry name" value="DUAL-SPECIFICITY KINASE TKL-PL-4 FAMILY"/>
    <property type="match status" value="1"/>
</dbReference>
<dbReference type="SUPFAM" id="SSF56112">
    <property type="entry name" value="Protein kinase-like (PK-like)"/>
    <property type="match status" value="1"/>
</dbReference>
<evidence type="ECO:0000313" key="3">
    <source>
        <dbReference type="Proteomes" id="UP001172457"/>
    </source>
</evidence>
<organism evidence="2 3">
    <name type="scientific">Centaurea solstitialis</name>
    <name type="common">yellow star-thistle</name>
    <dbReference type="NCBI Taxonomy" id="347529"/>
    <lineage>
        <taxon>Eukaryota</taxon>
        <taxon>Viridiplantae</taxon>
        <taxon>Streptophyta</taxon>
        <taxon>Embryophyta</taxon>
        <taxon>Tracheophyta</taxon>
        <taxon>Spermatophyta</taxon>
        <taxon>Magnoliopsida</taxon>
        <taxon>eudicotyledons</taxon>
        <taxon>Gunneridae</taxon>
        <taxon>Pentapetalae</taxon>
        <taxon>asterids</taxon>
        <taxon>campanulids</taxon>
        <taxon>Asterales</taxon>
        <taxon>Asteraceae</taxon>
        <taxon>Carduoideae</taxon>
        <taxon>Cardueae</taxon>
        <taxon>Centaureinae</taxon>
        <taxon>Centaurea</taxon>
    </lineage>
</organism>
<dbReference type="InterPro" id="IPR011009">
    <property type="entry name" value="Kinase-like_dom_sf"/>
</dbReference>
<dbReference type="Proteomes" id="UP001172457">
    <property type="component" value="Chromosome 6"/>
</dbReference>
<name>A0AA38T0H8_9ASTR</name>
<dbReference type="CDD" id="cd13999">
    <property type="entry name" value="STKc_MAP3K-like"/>
    <property type="match status" value="1"/>
</dbReference>
<dbReference type="GO" id="GO:0005524">
    <property type="term" value="F:ATP binding"/>
    <property type="evidence" value="ECO:0007669"/>
    <property type="project" value="InterPro"/>
</dbReference>
<dbReference type="GO" id="GO:0005886">
    <property type="term" value="C:plasma membrane"/>
    <property type="evidence" value="ECO:0007669"/>
    <property type="project" value="TreeGrafter"/>
</dbReference>
<proteinExistence type="predicted"/>
<dbReference type="InterPro" id="IPR001245">
    <property type="entry name" value="Ser-Thr/Tyr_kinase_cat_dom"/>
</dbReference>
<gene>
    <name evidence="2" type="ORF">OSB04_025507</name>
</gene>
<dbReference type="PANTHER" id="PTHR44329">
    <property type="entry name" value="SERINE/THREONINE-PROTEIN KINASE TNNI3K-RELATED"/>
    <property type="match status" value="1"/>
</dbReference>
<accession>A0AA38T0H8</accession>
<dbReference type="PRINTS" id="PR00109">
    <property type="entry name" value="TYRKINASE"/>
</dbReference>
<dbReference type="Gene3D" id="3.30.200.20">
    <property type="entry name" value="Phosphorylase Kinase, domain 1"/>
    <property type="match status" value="2"/>
</dbReference>
<protein>
    <recommendedName>
        <fullName evidence="1">Protein kinase domain-containing protein</fullName>
    </recommendedName>
</protein>
<dbReference type="PROSITE" id="PS50011">
    <property type="entry name" value="PROTEIN_KINASE_DOM"/>
    <property type="match status" value="1"/>
</dbReference>
<sequence length="483" mass="53378">MDIKKAKSDEPTLMKYVSRSVGSSPKRLHSQFGLLGSNRMDGLDKNLYCRADEIDLKNWGLQLEKHLAKALSNERKGGSKMEEWEIDLGRLDIKNVIAHGTYGSVYKGIYDDQDVAGKPPLTFLDVALQVPLIAGLTRTEQNKELLSYVWQDLKWNRHELDGTQAGGGGCGCGGAGGCGYVVVLVIVVVDGWRWLWTAGGVKVLDWGEDDHATTAKTSTLRASFQQEISVWHKLDHPNVTKFIGASMGTSDLKIPSKNDPNLHQNPVPSRACCVVVEYLSGGTLKKFLIKNSRKKLPFKTVVQLALDLSRGLSYLHSKKIVHRDLKTENMMLDANKALKIVDFGVARVEAQNPRDMTGVTGTLGYMAPEVLEGKPYNRKCDVYSFGICLWEIYCCDMPYADLSFAEASSAVVHQSLRPSIPKCCPRSFASILKKCWDLNPEKRPEMEEVVKLLEAIDTSKGGGMIPEDQAGGCFCFYGGRHGA</sequence>
<keyword evidence="3" id="KW-1185">Reference proteome</keyword>
<reference evidence="2" key="1">
    <citation type="submission" date="2023-03" db="EMBL/GenBank/DDBJ databases">
        <title>Chromosome-scale reference genome and RAD-based genetic map of yellow starthistle (Centaurea solstitialis) reveal putative structural variation and QTLs associated with invader traits.</title>
        <authorList>
            <person name="Reatini B."/>
            <person name="Cang F.A."/>
            <person name="Jiang Q."/>
            <person name="Mckibben M.T.W."/>
            <person name="Barker M.S."/>
            <person name="Rieseberg L.H."/>
            <person name="Dlugosch K.M."/>
        </authorList>
    </citation>
    <scope>NUCLEOTIDE SEQUENCE</scope>
    <source>
        <strain evidence="2">CAN-66</strain>
        <tissue evidence="2">Leaf</tissue>
    </source>
</reference>
<feature type="domain" description="Protein kinase" evidence="1">
    <location>
        <begin position="91"/>
        <end position="456"/>
    </location>
</feature>
<dbReference type="Pfam" id="PF07714">
    <property type="entry name" value="PK_Tyr_Ser-Thr"/>
    <property type="match status" value="1"/>
</dbReference>
<dbReference type="EMBL" id="JARYMX010000006">
    <property type="protein sequence ID" value="KAJ9545800.1"/>
    <property type="molecule type" value="Genomic_DNA"/>
</dbReference>
<dbReference type="PROSITE" id="PS00108">
    <property type="entry name" value="PROTEIN_KINASE_ST"/>
    <property type="match status" value="1"/>
</dbReference>
<dbReference type="Gene3D" id="1.10.510.10">
    <property type="entry name" value="Transferase(Phosphotransferase) domain 1"/>
    <property type="match status" value="1"/>
</dbReference>
<dbReference type="GO" id="GO:0004674">
    <property type="term" value="F:protein serine/threonine kinase activity"/>
    <property type="evidence" value="ECO:0007669"/>
    <property type="project" value="TreeGrafter"/>
</dbReference>